<keyword evidence="1" id="KW-0408">Iron</keyword>
<dbReference type="PANTHER" id="PTHR30538:SF1">
    <property type="entry name" value="L-LYSINE 2,3-AMINOMUTASE"/>
    <property type="match status" value="1"/>
</dbReference>
<dbReference type="InterPro" id="IPR013785">
    <property type="entry name" value="Aldolase_TIM"/>
</dbReference>
<evidence type="ECO:0000256" key="2">
    <source>
        <dbReference type="PIRSR" id="PIRSR603739-50"/>
    </source>
</evidence>
<gene>
    <name evidence="3" type="ORF">NCTC10975_05113</name>
</gene>
<keyword evidence="1" id="KW-0411">Iron-sulfur</keyword>
<keyword evidence="1" id="KW-0004">4Fe-4S</keyword>
<feature type="modified residue" description="N6-(pyridoxal phosphate)lysine" evidence="2">
    <location>
        <position position="53"/>
    </location>
</feature>
<dbReference type="Proteomes" id="UP000251485">
    <property type="component" value="Unassembled WGS sequence"/>
</dbReference>
<dbReference type="GO" id="GO:0051539">
    <property type="term" value="F:4 iron, 4 sulfur cluster binding"/>
    <property type="evidence" value="ECO:0007669"/>
    <property type="project" value="UniProtKB-KW"/>
</dbReference>
<dbReference type="AlphaFoldDB" id="A0A2X2EAK6"/>
<name>A0A2X2EAK6_PROMI</name>
<evidence type="ECO:0000256" key="1">
    <source>
        <dbReference type="ARBA" id="ARBA00022485"/>
    </source>
</evidence>
<dbReference type="PANTHER" id="PTHR30538">
    <property type="entry name" value="LYSINE 2,3-AMINOMUTASE-RELATED"/>
    <property type="match status" value="1"/>
</dbReference>
<keyword evidence="1" id="KW-0479">Metal-binding</keyword>
<proteinExistence type="predicted"/>
<accession>A0A2X2EAK6</accession>
<reference evidence="3 4" key="1">
    <citation type="submission" date="2018-06" db="EMBL/GenBank/DDBJ databases">
        <authorList>
            <consortium name="Pathogen Informatics"/>
            <person name="Doyle S."/>
        </authorList>
    </citation>
    <scope>NUCLEOTIDE SEQUENCE [LARGE SCALE GENOMIC DNA]</scope>
    <source>
        <strain evidence="3 4">NCTC10975</strain>
    </source>
</reference>
<dbReference type="Gene3D" id="3.20.20.70">
    <property type="entry name" value="Aldolase class I"/>
    <property type="match status" value="1"/>
</dbReference>
<keyword evidence="2" id="KW-0663">Pyridoxal phosphate</keyword>
<evidence type="ECO:0000313" key="4">
    <source>
        <dbReference type="Proteomes" id="UP000251485"/>
    </source>
</evidence>
<comment type="cofactor">
    <cofactor evidence="2">
        <name>pyridoxal 5'-phosphate</name>
        <dbReference type="ChEBI" id="CHEBI:597326"/>
    </cofactor>
</comment>
<protein>
    <submittedName>
        <fullName evidence="3">Radical SAM superfamily protein</fullName>
    </submittedName>
</protein>
<dbReference type="InterPro" id="IPR003739">
    <property type="entry name" value="Lys_aminomutase/Glu_NH3_mut"/>
</dbReference>
<organism evidence="3 4">
    <name type="scientific">Proteus mirabilis</name>
    <dbReference type="NCBI Taxonomy" id="584"/>
    <lineage>
        <taxon>Bacteria</taxon>
        <taxon>Pseudomonadati</taxon>
        <taxon>Pseudomonadota</taxon>
        <taxon>Gammaproteobacteria</taxon>
        <taxon>Enterobacterales</taxon>
        <taxon>Morganellaceae</taxon>
        <taxon>Proteus</taxon>
    </lineage>
</organism>
<dbReference type="EMBL" id="UAUE01000037">
    <property type="protein sequence ID" value="SPZ03710.1"/>
    <property type="molecule type" value="Genomic_DNA"/>
</dbReference>
<evidence type="ECO:0000313" key="3">
    <source>
        <dbReference type="EMBL" id="SPZ03710.1"/>
    </source>
</evidence>
<sequence length="63" mass="7048">MPYYLHVLDKVQGAAHFMVPDSEAREIMKSLMSLVSGYMVPKLTREIGGEPSKTLLDLGLRQV</sequence>